<dbReference type="PANTHER" id="PTHR31374:SF139">
    <property type="entry name" value="OS02G0143300 PROTEIN"/>
    <property type="match status" value="1"/>
</dbReference>
<dbReference type="GO" id="GO:0009733">
    <property type="term" value="P:response to auxin"/>
    <property type="evidence" value="ECO:0007669"/>
    <property type="project" value="InterPro"/>
</dbReference>
<dbReference type="InterPro" id="IPR003676">
    <property type="entry name" value="SAUR_fam"/>
</dbReference>
<comment type="similarity">
    <text evidence="1">Belongs to the ARG7 family.</text>
</comment>
<dbReference type="GeneID" id="123403121"/>
<reference evidence="4" key="1">
    <citation type="journal article" date="2012" name="Nature">
        <title>A physical, genetic and functional sequence assembly of the barley genome.</title>
        <authorList>
            <consortium name="The International Barley Genome Sequencing Consortium"/>
            <person name="Mayer K.F."/>
            <person name="Waugh R."/>
            <person name="Brown J.W."/>
            <person name="Schulman A."/>
            <person name="Langridge P."/>
            <person name="Platzer M."/>
            <person name="Fincher G.B."/>
            <person name="Muehlbauer G.J."/>
            <person name="Sato K."/>
            <person name="Close T.J."/>
            <person name="Wise R.P."/>
            <person name="Stein N."/>
        </authorList>
    </citation>
    <scope>NUCLEOTIDE SEQUENCE [LARGE SCALE GENOMIC DNA]</scope>
    <source>
        <strain evidence="4">cv. Morex</strain>
    </source>
</reference>
<dbReference type="Gramene" id="HORVU.MOREX.r3.6HG0558410.1">
    <property type="protein sequence ID" value="HORVU.MOREX.r3.6HG0558410.1.CDS1"/>
    <property type="gene ID" value="HORVU.MOREX.r3.6HG0558410"/>
</dbReference>
<sequence>MMMGYFWAPRKSAAVERDQSLRAGLLVDGGSGGEAAAVPKGYFAVYVGADARRFVVPMGYLHQPAFRALMELAAEEFGFGQAGGLRIPCREEDFVAIVAALEATAESRQRRRSAAGRKSRSNATPW</sequence>
<reference evidence="3" key="3">
    <citation type="submission" date="2022-01" db="UniProtKB">
        <authorList>
            <consortium name="EnsemblPlants"/>
        </authorList>
    </citation>
    <scope>IDENTIFICATION</scope>
    <source>
        <strain evidence="3">subsp. vulgare</strain>
    </source>
</reference>
<proteinExistence type="inferred from homology"/>
<dbReference type="OrthoDB" id="1897212at2759"/>
<dbReference type="Pfam" id="PF02519">
    <property type="entry name" value="Auxin_inducible"/>
    <property type="match status" value="1"/>
</dbReference>
<reference evidence="3" key="2">
    <citation type="submission" date="2020-10" db="EMBL/GenBank/DDBJ databases">
        <authorList>
            <person name="Scholz U."/>
            <person name="Mascher M."/>
            <person name="Fiebig A."/>
        </authorList>
    </citation>
    <scope>NUCLEOTIDE SEQUENCE [LARGE SCALE GENOMIC DNA]</scope>
    <source>
        <strain evidence="3">cv. Morex</strain>
    </source>
</reference>
<dbReference type="OMA" id="MAMGYFR"/>
<dbReference type="EnsemblPlants" id="HORVU.MOREX.r3.6HG0558410.1">
    <property type="protein sequence ID" value="HORVU.MOREX.r3.6HG0558410.1.CDS1"/>
    <property type="gene ID" value="HORVU.MOREX.r3.6HG0558410"/>
</dbReference>
<evidence type="ECO:0000313" key="4">
    <source>
        <dbReference type="Proteomes" id="UP000011116"/>
    </source>
</evidence>
<dbReference type="PANTHER" id="PTHR31374">
    <property type="entry name" value="AUXIN-INDUCED PROTEIN-LIKE-RELATED"/>
    <property type="match status" value="1"/>
</dbReference>
<evidence type="ECO:0000313" key="3">
    <source>
        <dbReference type="EnsemblPlants" id="HORVU.MOREX.r3.6HG0558410.1.CDS1"/>
    </source>
</evidence>
<evidence type="ECO:0000256" key="1">
    <source>
        <dbReference type="ARBA" id="ARBA00006974"/>
    </source>
</evidence>
<feature type="region of interest" description="Disordered" evidence="2">
    <location>
        <begin position="105"/>
        <end position="126"/>
    </location>
</feature>
<dbReference type="RefSeq" id="XP_044953020.1">
    <property type="nucleotide sequence ID" value="XM_045097085.1"/>
</dbReference>
<gene>
    <name evidence="3" type="primary">LOC123403121</name>
</gene>
<accession>A0A8I7BGI8</accession>
<dbReference type="KEGG" id="hvg:123403121"/>
<dbReference type="Proteomes" id="UP000011116">
    <property type="component" value="Chromosome 6H"/>
</dbReference>
<evidence type="ECO:0000256" key="2">
    <source>
        <dbReference type="SAM" id="MobiDB-lite"/>
    </source>
</evidence>
<dbReference type="AlphaFoldDB" id="A0A8I7BGI8"/>
<protein>
    <submittedName>
        <fullName evidence="3">Uncharacterized protein</fullName>
    </submittedName>
</protein>
<name>A0A8I7BGI8_HORVV</name>
<dbReference type="Gramene" id="HORVU.MOREX.r2.6HG0463870.1">
    <property type="protein sequence ID" value="HORVU.MOREX.r2.6HG0463870.1.CDS.1"/>
    <property type="gene ID" value="HORVU.MOREX.r2.6HG0463870"/>
</dbReference>
<feature type="compositionally biased region" description="Basic residues" evidence="2">
    <location>
        <begin position="109"/>
        <end position="120"/>
    </location>
</feature>
<organism evidence="3 4">
    <name type="scientific">Hordeum vulgare subsp. vulgare</name>
    <name type="common">Domesticated barley</name>
    <dbReference type="NCBI Taxonomy" id="112509"/>
    <lineage>
        <taxon>Eukaryota</taxon>
        <taxon>Viridiplantae</taxon>
        <taxon>Streptophyta</taxon>
        <taxon>Embryophyta</taxon>
        <taxon>Tracheophyta</taxon>
        <taxon>Spermatophyta</taxon>
        <taxon>Magnoliopsida</taxon>
        <taxon>Liliopsida</taxon>
        <taxon>Poales</taxon>
        <taxon>Poaceae</taxon>
        <taxon>BOP clade</taxon>
        <taxon>Pooideae</taxon>
        <taxon>Triticodae</taxon>
        <taxon>Triticeae</taxon>
        <taxon>Hordeinae</taxon>
        <taxon>Hordeum</taxon>
    </lineage>
</organism>
<keyword evidence="4" id="KW-1185">Reference proteome</keyword>